<evidence type="ECO:0000256" key="11">
    <source>
        <dbReference type="ARBA" id="ARBA00029750"/>
    </source>
</evidence>
<evidence type="ECO:0000256" key="14">
    <source>
        <dbReference type="SAM" id="MobiDB-lite"/>
    </source>
</evidence>
<dbReference type="Gene3D" id="2.120.10.80">
    <property type="entry name" value="Kelch-type beta propeller"/>
    <property type="match status" value="1"/>
</dbReference>
<dbReference type="KEGG" id="ndi:NDAI_0G03760"/>
<dbReference type="OMA" id="INTHTAN"/>
<evidence type="ECO:0000256" key="12">
    <source>
        <dbReference type="ARBA" id="ARBA00030847"/>
    </source>
</evidence>
<dbReference type="Gene3D" id="3.40.50.150">
    <property type="entry name" value="Vaccinia Virus protein VP39"/>
    <property type="match status" value="1"/>
</dbReference>
<keyword evidence="7" id="KW-0489">Methyltransferase</keyword>
<evidence type="ECO:0000313" key="15">
    <source>
        <dbReference type="EMBL" id="CCD26153.2"/>
    </source>
</evidence>
<dbReference type="InterPro" id="IPR015915">
    <property type="entry name" value="Kelch-typ_b-propeller"/>
</dbReference>
<dbReference type="GO" id="GO:0008175">
    <property type="term" value="F:tRNA methyltransferase activity"/>
    <property type="evidence" value="ECO:0007669"/>
    <property type="project" value="EnsemblFungi"/>
</dbReference>
<comment type="catalytic activity">
    <reaction evidence="1">
        <text>7-[(3S)-3-amino-3-carboxypropyl]wyosine(37) in tRNA(Phe) + S-adenosyl-L-methionine = 7-[(3S)-(3-amino-3-methoxycarbonyl)propyl]wyosine(37) in tRNA(Phe) + S-adenosyl-L-homocysteine</text>
        <dbReference type="Rhea" id="RHEA:36903"/>
        <dbReference type="Rhea" id="RHEA-COMP:10379"/>
        <dbReference type="Rhea" id="RHEA-COMP:11844"/>
        <dbReference type="ChEBI" id="CHEBI:57856"/>
        <dbReference type="ChEBI" id="CHEBI:59789"/>
        <dbReference type="ChEBI" id="CHEBI:73543"/>
        <dbReference type="ChEBI" id="CHEBI:74275"/>
        <dbReference type="EC" id="2.1.1.290"/>
    </reaction>
</comment>
<dbReference type="InterPro" id="IPR029063">
    <property type="entry name" value="SAM-dependent_MTases_sf"/>
</dbReference>
<evidence type="ECO:0000256" key="5">
    <source>
        <dbReference type="ARBA" id="ARBA00012779"/>
    </source>
</evidence>
<comment type="similarity">
    <text evidence="3">Belongs to the methyltransferase superfamily. LCMT family.</text>
</comment>
<dbReference type="SUPFAM" id="SSF50965">
    <property type="entry name" value="Galactose oxidase, central domain"/>
    <property type="match status" value="1"/>
</dbReference>
<organism evidence="15 16">
    <name type="scientific">Naumovozyma dairenensis (strain ATCC 10597 / BCRC 20456 / CBS 421 / NBRC 0211 / NRRL Y-12639)</name>
    <name type="common">Saccharomyces dairenensis</name>
    <dbReference type="NCBI Taxonomy" id="1071378"/>
    <lineage>
        <taxon>Eukaryota</taxon>
        <taxon>Fungi</taxon>
        <taxon>Dikarya</taxon>
        <taxon>Ascomycota</taxon>
        <taxon>Saccharomycotina</taxon>
        <taxon>Saccharomycetes</taxon>
        <taxon>Saccharomycetales</taxon>
        <taxon>Saccharomycetaceae</taxon>
        <taxon>Naumovozyma</taxon>
    </lineage>
</organism>
<dbReference type="eggNOG" id="KOG2918">
    <property type="taxonomic scope" value="Eukaryota"/>
</dbReference>
<dbReference type="SUPFAM" id="SSF53335">
    <property type="entry name" value="S-adenosyl-L-methionine-dependent methyltransferases"/>
    <property type="match status" value="1"/>
</dbReference>
<dbReference type="EC" id="2.3.1.231" evidence="4"/>
<comment type="pathway">
    <text evidence="2">tRNA modification; wybutosine-tRNA(Phe) biosynthesis.</text>
</comment>
<dbReference type="RefSeq" id="XP_003671396.2">
    <property type="nucleotide sequence ID" value="XM_003671348.2"/>
</dbReference>
<evidence type="ECO:0000256" key="3">
    <source>
        <dbReference type="ARBA" id="ARBA00010703"/>
    </source>
</evidence>
<proteinExistence type="inferred from homology"/>
<dbReference type="Pfam" id="PF13418">
    <property type="entry name" value="Beta-prop_TYW4"/>
    <property type="match status" value="1"/>
</dbReference>
<evidence type="ECO:0000256" key="7">
    <source>
        <dbReference type="ARBA" id="ARBA00022603"/>
    </source>
</evidence>
<evidence type="ECO:0000256" key="9">
    <source>
        <dbReference type="ARBA" id="ARBA00022691"/>
    </source>
</evidence>
<feature type="compositionally biased region" description="Basic and acidic residues" evidence="14">
    <location>
        <begin position="15"/>
        <end position="30"/>
    </location>
</feature>
<comment type="catalytic activity">
    <reaction evidence="13">
        <text>7-[(3S)-(3-amino-3-methoxycarbonyl)propyl]wyosine(37) in tRNA(Phe) + S-adenosyl-L-methionine + CO2 = wybutosine(37) in tRNA(Phe) + S-adenosyl-L-homocysteine + 2 H(+)</text>
        <dbReference type="Rhea" id="RHEA:37119"/>
        <dbReference type="Rhea" id="RHEA-COMP:11844"/>
        <dbReference type="Rhea" id="RHEA-COMP:11847"/>
        <dbReference type="ChEBI" id="CHEBI:15378"/>
        <dbReference type="ChEBI" id="CHEBI:16526"/>
        <dbReference type="ChEBI" id="CHEBI:57856"/>
        <dbReference type="ChEBI" id="CHEBI:59789"/>
        <dbReference type="ChEBI" id="CHEBI:73544"/>
        <dbReference type="ChEBI" id="CHEBI:74275"/>
        <dbReference type="EC" id="2.3.1.231"/>
    </reaction>
</comment>
<protein>
    <recommendedName>
        <fullName evidence="6">tRNA wybutosine-synthesizing protein 4</fullName>
        <ecNumber evidence="5">2.1.1.290</ecNumber>
        <ecNumber evidence="4">2.3.1.231</ecNumber>
    </recommendedName>
    <alternativeName>
        <fullName evidence="12">tRNA(Phe) (7-(3-amino-3-(methoxycarbonyl)propyl)wyosine(37)-N)-methoxycarbonyltransferase</fullName>
    </alternativeName>
    <alternativeName>
        <fullName evidence="11">tRNA(Phe) (7-(3-amino-3-carboxypropyl)wyosine(37)-O)-methyltransferase</fullName>
    </alternativeName>
</protein>
<reference evidence="15 16" key="1">
    <citation type="journal article" date="2011" name="Proc. Natl. Acad. Sci. U.S.A.">
        <title>Evolutionary erosion of yeast sex chromosomes by mating-type switching accidents.</title>
        <authorList>
            <person name="Gordon J.L."/>
            <person name="Armisen D."/>
            <person name="Proux-Wera E."/>
            <person name="Oheigeartaigh S.S."/>
            <person name="Byrne K.P."/>
            <person name="Wolfe K.H."/>
        </authorList>
    </citation>
    <scope>NUCLEOTIDE SEQUENCE [LARGE SCALE GENOMIC DNA]</scope>
    <source>
        <strain evidence="16">ATCC 10597 / BCRC 20456 / CBS 421 / NBRC 0211 / NRRL Y-12639</strain>
    </source>
</reference>
<evidence type="ECO:0000313" key="16">
    <source>
        <dbReference type="Proteomes" id="UP000000689"/>
    </source>
</evidence>
<dbReference type="STRING" id="1071378.G0WEE2"/>
<accession>G0WEE2</accession>
<dbReference type="OrthoDB" id="47172at2759"/>
<evidence type="ECO:0000256" key="6">
    <source>
        <dbReference type="ARBA" id="ARBA00018045"/>
    </source>
</evidence>
<dbReference type="InterPro" id="IPR011043">
    <property type="entry name" value="Gal_Oxase/kelch_b-propeller"/>
</dbReference>
<dbReference type="GeneID" id="11495652"/>
<name>G0WEE2_NAUDC</name>
<dbReference type="EC" id="2.1.1.290" evidence="5"/>
<evidence type="ECO:0000256" key="1">
    <source>
        <dbReference type="ARBA" id="ARBA00001806"/>
    </source>
</evidence>
<dbReference type="GO" id="GO:0030488">
    <property type="term" value="P:tRNA methylation"/>
    <property type="evidence" value="ECO:0007669"/>
    <property type="project" value="EnsemblFungi"/>
</dbReference>
<dbReference type="PANTHER" id="PTHR46529:SF1">
    <property type="entry name" value="TRNA WYBUTOSINE-SYNTHESIZING PROTEIN 4"/>
    <property type="match status" value="1"/>
</dbReference>
<dbReference type="UniPathway" id="UPA00375"/>
<evidence type="ECO:0000256" key="4">
    <source>
        <dbReference type="ARBA" id="ARBA00012155"/>
    </source>
</evidence>
<evidence type="ECO:0000256" key="13">
    <source>
        <dbReference type="ARBA" id="ARBA00049250"/>
    </source>
</evidence>
<keyword evidence="10" id="KW-0819">tRNA processing</keyword>
<gene>
    <name evidence="15" type="primary">NDAI0G03760</name>
    <name evidence="15" type="ordered locus">NDAI_0G03760</name>
</gene>
<evidence type="ECO:0000256" key="8">
    <source>
        <dbReference type="ARBA" id="ARBA00022679"/>
    </source>
</evidence>
<feature type="region of interest" description="Disordered" evidence="14">
    <location>
        <begin position="1"/>
        <end position="31"/>
    </location>
</feature>
<evidence type="ECO:0000256" key="2">
    <source>
        <dbReference type="ARBA" id="ARBA00004797"/>
    </source>
</evidence>
<dbReference type="EMBL" id="HE580273">
    <property type="protein sequence ID" value="CCD26153.2"/>
    <property type="molecule type" value="Genomic_DNA"/>
</dbReference>
<keyword evidence="9" id="KW-0949">S-adenosyl-L-methionine</keyword>
<keyword evidence="8" id="KW-0808">Transferase</keyword>
<dbReference type="InterPro" id="IPR007213">
    <property type="entry name" value="Ppm1/Ppm2/Tcmp"/>
</dbReference>
<sequence>MTDNNPLVNPVLSSRSDKSLSKKQERKSKYADLAIQGTNNSSIASKRSVELLYLPKLNKDDKTTKSEYFKWFVPKNIKRSPCINRGYWLRLHAIRSRLKSILESNNGKKLLVINLGCGFDPLPFELLDRSNKSAECFQDTISFIDVDYSDLLVNKIKIIENSQELSQIITREQSSHISEDTLITKNYRTAPCDLNDSQAFEILSQDESLNLNDTNVIKIFIAEVSLAYMKPSNADGIISICSKIPNSHFVILEQLIPEGPYEPFAKQMLKHFRNNDSPLQSVLTYPTINSQLERFKKLGFPIINAGDMLNLWKQLPLETRSKIETIQPFDELEEFHLFAHHYILLHATNDTLFRFTDDYKFPSQVHAPLLSERSLKIKLTHEELNIKRSFGSSYVSKGTKNQITYHGGCNPTRLNETLIITPLHTEGSPSEEGYQIQTIKNDDPNFKKRMNHTFVNGIIIGGREAPHRPIYETIKFNGNSEYSYGMELPHGIERHRHCAVNVSENEILVFGGKVHSTPDAYRKDAFLSYDISKDEYTEVPYYTAIHTTPPCLIGSSMSYDKERNIGVILGGQLFKDDSFSDKLYKFSYCSRKKEITILDVFSNPLFQRYGSKCVFINDHQIMIVGGTSPEIVFNDRTTIITVDILTAKINSIPIPRNIWEESQVFLVGFELLKISETKVLIFAGGATCYGFGSVSNVGIEITLPST</sequence>
<dbReference type="Proteomes" id="UP000000689">
    <property type="component" value="Chromosome 7"/>
</dbReference>
<dbReference type="Pfam" id="PF04072">
    <property type="entry name" value="LCM"/>
    <property type="match status" value="1"/>
</dbReference>
<dbReference type="HOGENOM" id="CLU_002761_0_0_1"/>
<dbReference type="GO" id="GO:0031591">
    <property type="term" value="P:wybutosine biosynthetic process"/>
    <property type="evidence" value="ECO:0007669"/>
    <property type="project" value="EnsemblFungi"/>
</dbReference>
<dbReference type="AlphaFoldDB" id="G0WEE2"/>
<evidence type="ECO:0000256" key="10">
    <source>
        <dbReference type="ARBA" id="ARBA00022694"/>
    </source>
</evidence>
<keyword evidence="16" id="KW-1185">Reference proteome</keyword>
<dbReference type="PANTHER" id="PTHR46529">
    <property type="entry name" value="TRNA WYBUTOSINE-SYNTHESIZING PROTEIN 4"/>
    <property type="match status" value="1"/>
</dbReference>